<feature type="domain" description="HD-GYP" evidence="2">
    <location>
        <begin position="251"/>
        <end position="445"/>
    </location>
</feature>
<gene>
    <name evidence="3" type="ORF">ISU07_09675</name>
</gene>
<dbReference type="PANTHER" id="PTHR45228:SF1">
    <property type="entry name" value="CYCLIC DI-GMP PHOSPHODIESTERASE TM_0186"/>
    <property type="match status" value="1"/>
</dbReference>
<sequence length="507" mass="53441">MPRPAGVAGVVAALSVTSDLVRGHPPGEAMRACLVATELSRRAGESASAQAEVYYTTLLRFAGCAATSHEAAAHFGGDDVAVRARGDLTDTARPAEALRFLAGLGSGVERLRVLARVPMVPGLVADAARADCEVGASLTTVLGLPPAVTTSVLCAFERYDGKGAPQGRAGEDLPAPARFAAVGYAAVMFEAVGGFDLAVDTLTRWSGRALDPAITGACLAAPGELLALSDPEDLWSAVVAAEPGTGRQFRDDGHLDDVLAGFGDAADLKAPFFQGHARGVARLARAAAGSFEGVDPATMYRAGLLHDLGRVAVPTGVWERPGPLRHEERDLVRLHPLHSGRILARSPVLEPLSAIVSRHHERLDGSGYPMGVRALDLDAPSRLLAAADVWQTLGEHRPHRPAHAQADAARIISAMPLDRDAVRAVLDAAEAPRPSFPRLPVDLTDRELEVLRLLASGLTKKQIAERLFISPSTVHTHTVHIYEKCEVSTRAGLAMFAMRHGLAAAPR</sequence>
<dbReference type="Pfam" id="PF13487">
    <property type="entry name" value="HD_5"/>
    <property type="match status" value="1"/>
</dbReference>
<dbReference type="PRINTS" id="PR00038">
    <property type="entry name" value="HTHLUXR"/>
</dbReference>
<dbReference type="SMART" id="SM00471">
    <property type="entry name" value="HDc"/>
    <property type="match status" value="1"/>
</dbReference>
<accession>A0A930YE57</accession>
<evidence type="ECO:0000313" key="4">
    <source>
        <dbReference type="Proteomes" id="UP000640489"/>
    </source>
</evidence>
<dbReference type="SMART" id="SM00421">
    <property type="entry name" value="HTH_LUXR"/>
    <property type="match status" value="1"/>
</dbReference>
<dbReference type="PROSITE" id="PS51832">
    <property type="entry name" value="HD_GYP"/>
    <property type="match status" value="1"/>
</dbReference>
<dbReference type="InterPro" id="IPR052020">
    <property type="entry name" value="Cyclic_di-GMP/3'3'-cGAMP_PDE"/>
</dbReference>
<name>A0A930YE57_9ACTN</name>
<keyword evidence="4" id="KW-1185">Reference proteome</keyword>
<dbReference type="InterPro" id="IPR037522">
    <property type="entry name" value="HD_GYP_dom"/>
</dbReference>
<evidence type="ECO:0000259" key="1">
    <source>
        <dbReference type="PROSITE" id="PS50043"/>
    </source>
</evidence>
<dbReference type="CDD" id="cd06170">
    <property type="entry name" value="LuxR_C_like"/>
    <property type="match status" value="1"/>
</dbReference>
<dbReference type="SUPFAM" id="SSF109604">
    <property type="entry name" value="HD-domain/PDEase-like"/>
    <property type="match status" value="1"/>
</dbReference>
<dbReference type="InterPro" id="IPR036388">
    <property type="entry name" value="WH-like_DNA-bd_sf"/>
</dbReference>
<proteinExistence type="predicted"/>
<dbReference type="RefSeq" id="WP_194706574.1">
    <property type="nucleotide sequence ID" value="NZ_JADKPN010000004.1"/>
</dbReference>
<dbReference type="SUPFAM" id="SSF46894">
    <property type="entry name" value="C-terminal effector domain of the bipartite response regulators"/>
    <property type="match status" value="1"/>
</dbReference>
<dbReference type="Pfam" id="PF00196">
    <property type="entry name" value="GerE"/>
    <property type="match status" value="1"/>
</dbReference>
<dbReference type="InterPro" id="IPR003607">
    <property type="entry name" value="HD/PDEase_dom"/>
</dbReference>
<dbReference type="AlphaFoldDB" id="A0A930YE57"/>
<organism evidence="3 4">
    <name type="scientific">Nocardioides islandensis</name>
    <dbReference type="NCBI Taxonomy" id="433663"/>
    <lineage>
        <taxon>Bacteria</taxon>
        <taxon>Bacillati</taxon>
        <taxon>Actinomycetota</taxon>
        <taxon>Actinomycetes</taxon>
        <taxon>Propionibacteriales</taxon>
        <taxon>Nocardioidaceae</taxon>
        <taxon>Nocardioides</taxon>
    </lineage>
</organism>
<dbReference type="Proteomes" id="UP000640489">
    <property type="component" value="Unassembled WGS sequence"/>
</dbReference>
<dbReference type="PANTHER" id="PTHR45228">
    <property type="entry name" value="CYCLIC DI-GMP PHOSPHODIESTERASE TM_0186-RELATED"/>
    <property type="match status" value="1"/>
</dbReference>
<protein>
    <submittedName>
        <fullName evidence="3">HD domain-containing protein</fullName>
    </submittedName>
</protein>
<feature type="domain" description="HTH luxR-type" evidence="1">
    <location>
        <begin position="436"/>
        <end position="501"/>
    </location>
</feature>
<dbReference type="InterPro" id="IPR000792">
    <property type="entry name" value="Tscrpt_reg_LuxR_C"/>
</dbReference>
<evidence type="ECO:0000259" key="2">
    <source>
        <dbReference type="PROSITE" id="PS51832"/>
    </source>
</evidence>
<dbReference type="Gene3D" id="1.10.3210.10">
    <property type="entry name" value="Hypothetical protein af1432"/>
    <property type="match status" value="2"/>
</dbReference>
<dbReference type="InterPro" id="IPR016032">
    <property type="entry name" value="Sig_transdc_resp-reg_C-effctor"/>
</dbReference>
<dbReference type="PROSITE" id="PS50043">
    <property type="entry name" value="HTH_LUXR_2"/>
    <property type="match status" value="1"/>
</dbReference>
<dbReference type="GO" id="GO:0003677">
    <property type="term" value="F:DNA binding"/>
    <property type="evidence" value="ECO:0007669"/>
    <property type="project" value="InterPro"/>
</dbReference>
<comment type="caution">
    <text evidence="3">The sequence shown here is derived from an EMBL/GenBank/DDBJ whole genome shotgun (WGS) entry which is preliminary data.</text>
</comment>
<dbReference type="Gene3D" id="1.10.10.10">
    <property type="entry name" value="Winged helix-like DNA-binding domain superfamily/Winged helix DNA-binding domain"/>
    <property type="match status" value="1"/>
</dbReference>
<reference evidence="3" key="1">
    <citation type="submission" date="2020-11" db="EMBL/GenBank/DDBJ databases">
        <title>Nocardioides sp. nov., isolated from Soil of Cynanchum wilfordii Hemsley rhizosphere.</title>
        <authorList>
            <person name="Lee J.-S."/>
            <person name="Suh M.K."/>
            <person name="Kim J.-S."/>
        </authorList>
    </citation>
    <scope>NUCLEOTIDE SEQUENCE</scope>
    <source>
        <strain evidence="3">KCTC 19275</strain>
    </source>
</reference>
<dbReference type="GO" id="GO:0006355">
    <property type="term" value="P:regulation of DNA-templated transcription"/>
    <property type="evidence" value="ECO:0007669"/>
    <property type="project" value="InterPro"/>
</dbReference>
<evidence type="ECO:0000313" key="3">
    <source>
        <dbReference type="EMBL" id="MBF4763393.1"/>
    </source>
</evidence>
<dbReference type="CDD" id="cd00077">
    <property type="entry name" value="HDc"/>
    <property type="match status" value="1"/>
</dbReference>
<dbReference type="EMBL" id="JADKPN010000004">
    <property type="protein sequence ID" value="MBF4763393.1"/>
    <property type="molecule type" value="Genomic_DNA"/>
</dbReference>